<dbReference type="Proteomes" id="UP001165413">
    <property type="component" value="Unassembled WGS sequence"/>
</dbReference>
<comment type="caution">
    <text evidence="2">The sequence shown here is derived from an EMBL/GenBank/DDBJ whole genome shotgun (WGS) entry which is preliminary data.</text>
</comment>
<organism evidence="2 3">
    <name type="scientific">Opacimonas viscosa</name>
    <dbReference type="NCBI Taxonomy" id="2961944"/>
    <lineage>
        <taxon>Bacteria</taxon>
        <taxon>Pseudomonadati</taxon>
        <taxon>Pseudomonadota</taxon>
        <taxon>Gammaproteobacteria</taxon>
        <taxon>Alteromonadales</taxon>
        <taxon>Alteromonadaceae</taxon>
        <taxon>Opacimonas</taxon>
    </lineage>
</organism>
<protein>
    <submittedName>
        <fullName evidence="2">DUF2919 domain-containing protein</fullName>
    </submittedName>
</protein>
<keyword evidence="1" id="KW-0812">Transmembrane</keyword>
<feature type="transmembrane region" description="Helical" evidence="1">
    <location>
        <begin position="21"/>
        <end position="40"/>
    </location>
</feature>
<dbReference type="Pfam" id="PF11143">
    <property type="entry name" value="DUF2919"/>
    <property type="match status" value="1"/>
</dbReference>
<feature type="transmembrane region" description="Helical" evidence="1">
    <location>
        <begin position="60"/>
        <end position="78"/>
    </location>
</feature>
<dbReference type="RefSeq" id="WP_254100418.1">
    <property type="nucleotide sequence ID" value="NZ_JANATA010000011.1"/>
</dbReference>
<name>A0AA41X3F1_9ALTE</name>
<sequence>MLALPLRYYDEAGRILPPKALYILQLWLLQSILIFLGSAIIRNNGAEILSLWYPSKTKLYLAMAASFPAFISFLLVSYRNKMWERGVFWVFYFIKPCLYLSLGLQTMLLLNTIVELQFHFSYTLGLTALMNMTAVLYVYKSRHLEVMCTDWRLRVSN</sequence>
<evidence type="ECO:0000313" key="3">
    <source>
        <dbReference type="Proteomes" id="UP001165413"/>
    </source>
</evidence>
<dbReference type="InterPro" id="IPR021318">
    <property type="entry name" value="DUF2919"/>
</dbReference>
<feature type="transmembrane region" description="Helical" evidence="1">
    <location>
        <begin position="120"/>
        <end position="139"/>
    </location>
</feature>
<keyword evidence="1" id="KW-0472">Membrane</keyword>
<gene>
    <name evidence="2" type="ORF">NLF92_07535</name>
</gene>
<evidence type="ECO:0000313" key="2">
    <source>
        <dbReference type="EMBL" id="MCP3428796.1"/>
    </source>
</evidence>
<reference evidence="2" key="1">
    <citation type="submission" date="2022-07" db="EMBL/GenBank/DDBJ databases">
        <title>Characterization of the Novel Bacterium Alteromonas immobilis LMIT006 and Alteromonas gregis LMIT007.</title>
        <authorList>
            <person name="Lin X."/>
        </authorList>
    </citation>
    <scope>NUCLEOTIDE SEQUENCE</scope>
    <source>
        <strain evidence="2">LMIT007</strain>
    </source>
</reference>
<dbReference type="AlphaFoldDB" id="A0AA41X3F1"/>
<dbReference type="EMBL" id="JANATA010000011">
    <property type="protein sequence ID" value="MCP3428796.1"/>
    <property type="molecule type" value="Genomic_DNA"/>
</dbReference>
<evidence type="ECO:0000256" key="1">
    <source>
        <dbReference type="SAM" id="Phobius"/>
    </source>
</evidence>
<accession>A0AA41X3F1</accession>
<keyword evidence="3" id="KW-1185">Reference proteome</keyword>
<feature type="transmembrane region" description="Helical" evidence="1">
    <location>
        <begin position="90"/>
        <end position="114"/>
    </location>
</feature>
<keyword evidence="1" id="KW-1133">Transmembrane helix</keyword>
<proteinExistence type="predicted"/>